<feature type="transmembrane region" description="Helical" evidence="6">
    <location>
        <begin position="323"/>
        <end position="344"/>
    </location>
</feature>
<dbReference type="Proteomes" id="UP000663802">
    <property type="component" value="Unassembled WGS sequence"/>
</dbReference>
<organism evidence="8 9">
    <name type="scientific">Clostridium zeae</name>
    <dbReference type="NCBI Taxonomy" id="2759022"/>
    <lineage>
        <taxon>Bacteria</taxon>
        <taxon>Bacillati</taxon>
        <taxon>Bacillota</taxon>
        <taxon>Clostridia</taxon>
        <taxon>Eubacteriales</taxon>
        <taxon>Clostridiaceae</taxon>
        <taxon>Clostridium</taxon>
    </lineage>
</organism>
<feature type="transmembrane region" description="Helical" evidence="6">
    <location>
        <begin position="258"/>
        <end position="281"/>
    </location>
</feature>
<name>A0ABQ1EEA0_9CLOT</name>
<evidence type="ECO:0000313" key="8">
    <source>
        <dbReference type="EMBL" id="GFZ33084.1"/>
    </source>
</evidence>
<dbReference type="Gene3D" id="3.40.1710.10">
    <property type="entry name" value="abc type-2 transporter like domain"/>
    <property type="match status" value="1"/>
</dbReference>
<keyword evidence="3 6" id="KW-0812">Transmembrane</keyword>
<feature type="transmembrane region" description="Helical" evidence="6">
    <location>
        <begin position="21"/>
        <end position="40"/>
    </location>
</feature>
<evidence type="ECO:0000256" key="3">
    <source>
        <dbReference type="ARBA" id="ARBA00022692"/>
    </source>
</evidence>
<evidence type="ECO:0000259" key="7">
    <source>
        <dbReference type="Pfam" id="PF12698"/>
    </source>
</evidence>
<evidence type="ECO:0000256" key="1">
    <source>
        <dbReference type="ARBA" id="ARBA00004651"/>
    </source>
</evidence>
<dbReference type="RefSeq" id="WP_206871328.1">
    <property type="nucleotide sequence ID" value="NZ_BMBA01000004.1"/>
</dbReference>
<keyword evidence="9" id="KW-1185">Reference proteome</keyword>
<protein>
    <submittedName>
        <fullName evidence="8">Permease</fullName>
    </submittedName>
</protein>
<evidence type="ECO:0000256" key="5">
    <source>
        <dbReference type="ARBA" id="ARBA00023136"/>
    </source>
</evidence>
<reference evidence="8 9" key="1">
    <citation type="journal article" date="2021" name="Int. J. Syst. Evol. Microbiol.">
        <title>Clostridium zeae sp. nov., isolated from corn silage.</title>
        <authorList>
            <person name="Kobayashi H."/>
            <person name="Tanizawa Y."/>
            <person name="Yagura M."/>
            <person name="Sakamoto M."/>
            <person name="Ohkuma M."/>
            <person name="Tohno M."/>
        </authorList>
    </citation>
    <scope>NUCLEOTIDE SEQUENCE [LARGE SCALE GENOMIC DNA]</scope>
    <source>
        <strain evidence="8 9">CSC2</strain>
    </source>
</reference>
<feature type="domain" description="ABC-2 type transporter transmembrane" evidence="7">
    <location>
        <begin position="24"/>
        <end position="398"/>
    </location>
</feature>
<feature type="transmembrane region" description="Helical" evidence="6">
    <location>
        <begin position="379"/>
        <end position="401"/>
    </location>
</feature>
<dbReference type="InterPro" id="IPR013525">
    <property type="entry name" value="ABC2_TM"/>
</dbReference>
<dbReference type="InterPro" id="IPR051449">
    <property type="entry name" value="ABC-2_transporter_component"/>
</dbReference>
<proteinExistence type="predicted"/>
<keyword evidence="4 6" id="KW-1133">Transmembrane helix</keyword>
<evidence type="ECO:0000256" key="2">
    <source>
        <dbReference type="ARBA" id="ARBA00022475"/>
    </source>
</evidence>
<accession>A0ABQ1EEA0</accession>
<feature type="transmembrane region" description="Helical" evidence="6">
    <location>
        <begin position="218"/>
        <end position="237"/>
    </location>
</feature>
<keyword evidence="5 6" id="KW-0472">Membrane</keyword>
<feature type="transmembrane region" description="Helical" evidence="6">
    <location>
        <begin position="293"/>
        <end position="316"/>
    </location>
</feature>
<dbReference type="EMBL" id="BMBA01000004">
    <property type="protein sequence ID" value="GFZ33084.1"/>
    <property type="molecule type" value="Genomic_DNA"/>
</dbReference>
<evidence type="ECO:0000313" key="9">
    <source>
        <dbReference type="Proteomes" id="UP000663802"/>
    </source>
</evidence>
<evidence type="ECO:0000256" key="4">
    <source>
        <dbReference type="ARBA" id="ARBA00022989"/>
    </source>
</evidence>
<comment type="caution">
    <text evidence="8">The sequence shown here is derived from an EMBL/GenBank/DDBJ whole genome shotgun (WGS) entry which is preliminary data.</text>
</comment>
<dbReference type="PANTHER" id="PTHR30294:SF29">
    <property type="entry name" value="MULTIDRUG ABC TRANSPORTER PERMEASE YBHS-RELATED"/>
    <property type="match status" value="1"/>
</dbReference>
<evidence type="ECO:0000256" key="6">
    <source>
        <dbReference type="SAM" id="Phobius"/>
    </source>
</evidence>
<comment type="subcellular location">
    <subcellularLocation>
        <location evidence="1">Cell membrane</location>
        <topology evidence="1">Multi-pass membrane protein</topology>
    </subcellularLocation>
</comment>
<keyword evidence="2" id="KW-1003">Cell membrane</keyword>
<dbReference type="Pfam" id="PF12698">
    <property type="entry name" value="ABC2_membrane_3"/>
    <property type="match status" value="1"/>
</dbReference>
<dbReference type="PANTHER" id="PTHR30294">
    <property type="entry name" value="MEMBRANE COMPONENT OF ABC TRANSPORTER YHHJ-RELATED"/>
    <property type="match status" value="1"/>
</dbReference>
<sequence>MNKLLHLLFIDLKLLSKTKVFYLKLILFPCVLILILGYMFGNSNSKLSTFEVAYYSEDEAVSQNSIALSLGETLKSDVLDSKALKELFSLKTVTSYSEGENLIKNKKAAAFIYVPKNFTKAYLDNTKTDIILLADNTKQIDKGIVKNILDRFNQNIETIRIEENEVEKNLPSTSKMSPMELQNLISKIQSTDSYSDDITKISTNKNTKPIDVMQYESIAMVVMFSILTAFELAHNIVDDKLKNTQFRIKSTPTQDIQYALGKILGIVLAVTVQMSIVMLISHFVFRVTFGNPLHILLITVAYGFTIGTIVFCAGIAAKDQMSISSFASVILYGFSFLGGSFISADSLPSNFQSLQKLIPNGKAINCYLKICEGQGISDIYLDLIALIGIGIIFLLISLVLYRERRRINNANLNVNKKSIKAAV</sequence>
<gene>
    <name evidence="8" type="ORF">CSC2_36100</name>
</gene>